<reference evidence="3" key="1">
    <citation type="submission" date="2016-10" db="EMBL/GenBank/DDBJ databases">
        <authorList>
            <person name="Varghese N."/>
            <person name="Submissions S."/>
        </authorList>
    </citation>
    <scope>NUCLEOTIDE SEQUENCE [LARGE SCALE GENOMIC DNA]</scope>
    <source>
        <strain evidence="3">LMG 26867</strain>
    </source>
</reference>
<dbReference type="EMBL" id="LT629762">
    <property type="protein sequence ID" value="SDS98502.1"/>
    <property type="molecule type" value="Genomic_DNA"/>
</dbReference>
<evidence type="ECO:0000313" key="3">
    <source>
        <dbReference type="Proteomes" id="UP000198481"/>
    </source>
</evidence>
<keyword evidence="1" id="KW-0732">Signal</keyword>
<protein>
    <submittedName>
        <fullName evidence="2">Uncharacterized protein</fullName>
    </submittedName>
</protein>
<dbReference type="Proteomes" id="UP000198481">
    <property type="component" value="Chromosome I"/>
</dbReference>
<dbReference type="InterPro" id="IPR011990">
    <property type="entry name" value="TPR-like_helical_dom_sf"/>
</dbReference>
<dbReference type="Gene3D" id="1.25.40.10">
    <property type="entry name" value="Tetratricopeptide repeat domain"/>
    <property type="match status" value="1"/>
</dbReference>
<dbReference type="AlphaFoldDB" id="A0A1H1WNB0"/>
<dbReference type="STRING" id="1148509.SAMN05216222_2797"/>
<proteinExistence type="predicted"/>
<feature type="signal peptide" evidence="1">
    <location>
        <begin position="1"/>
        <end position="23"/>
    </location>
</feature>
<name>A0A1H1WNB0_9PSED</name>
<dbReference type="SUPFAM" id="SSF48452">
    <property type="entry name" value="TPR-like"/>
    <property type="match status" value="1"/>
</dbReference>
<feature type="chain" id="PRO_5009264684" evidence="1">
    <location>
        <begin position="24"/>
        <end position="575"/>
    </location>
</feature>
<organism evidence="2 3">
    <name type="scientific">Pseudomonas prosekii</name>
    <dbReference type="NCBI Taxonomy" id="1148509"/>
    <lineage>
        <taxon>Bacteria</taxon>
        <taxon>Pseudomonadati</taxon>
        <taxon>Pseudomonadota</taxon>
        <taxon>Gammaproteobacteria</taxon>
        <taxon>Pseudomonadales</taxon>
        <taxon>Pseudomonadaceae</taxon>
        <taxon>Pseudomonas</taxon>
    </lineage>
</organism>
<evidence type="ECO:0000256" key="1">
    <source>
        <dbReference type="SAM" id="SignalP"/>
    </source>
</evidence>
<sequence>MVKLFTLKISMFLMALLSFGAGATELVFPHATICEYYGKAPGSCSVALSADGYILDARSGKKLFDGPEYTGAMFTNALYRSGSRYILESENYSSAKTRRWVDFSYDGKDIVLNHIYIFSLNISMQVGPYWHGYDCRPVNAKLSFPAGQGLLESSLDAVCKDVESYAPSVADGAPESLAAGTLAVSVPVYNDGQQNGSATYLFEGTDQPELLKLACYSGCESTSKKTASLDKGEVAQRSTAATQTTVIKKLSASLLGDASRQKVSVLSGATGADFRRLQITREHGTGDDILLDTSKALPLVKSQYSTAMNDVFSVNIINNPAGVLNVIDMQGEPVSVKQSSAEAGSALVLVSSEEDNAVYNFNLVFRYNKSSRQFELKNVLQVTNNDACDHSIVGVREMPLGMIGEKSLASFEGRKVFEQLSDLHPKSADYKKLMMTDVAEKLDKALALYRKGQTEAVRELMGSFLMYNNAGQCDPEGYIASKYDFPQLPGWSNDLGFLLGETGYYQESIELLNAVIARNPNRTVAYLNLADSYWGLKDKVRAAQAYKQYASLMTDARKASKIPARVTERSDGVVE</sequence>
<evidence type="ECO:0000313" key="2">
    <source>
        <dbReference type="EMBL" id="SDS98502.1"/>
    </source>
</evidence>
<accession>A0A1H1WNB0</accession>
<gene>
    <name evidence="2" type="ORF">SAMN05216222_2797</name>
</gene>